<evidence type="ECO:0000313" key="2">
    <source>
        <dbReference type="Proteomes" id="UP001296104"/>
    </source>
</evidence>
<gene>
    <name evidence="1" type="ORF">LECACI_7A007863</name>
</gene>
<name>A0AAI8Z599_9PEZI</name>
<comment type="caution">
    <text evidence="1">The sequence shown here is derived from an EMBL/GenBank/DDBJ whole genome shotgun (WGS) entry which is preliminary data.</text>
</comment>
<dbReference type="Proteomes" id="UP001296104">
    <property type="component" value="Unassembled WGS sequence"/>
</dbReference>
<accession>A0AAI8Z599</accession>
<protein>
    <submittedName>
        <fullName evidence="1">Uncharacterized protein</fullName>
    </submittedName>
</protein>
<dbReference type="EMBL" id="CAVMBE010000068">
    <property type="protein sequence ID" value="CAK4032705.1"/>
    <property type="molecule type" value="Genomic_DNA"/>
</dbReference>
<organism evidence="1 2">
    <name type="scientific">Lecanosticta acicola</name>
    <dbReference type="NCBI Taxonomy" id="111012"/>
    <lineage>
        <taxon>Eukaryota</taxon>
        <taxon>Fungi</taxon>
        <taxon>Dikarya</taxon>
        <taxon>Ascomycota</taxon>
        <taxon>Pezizomycotina</taxon>
        <taxon>Dothideomycetes</taxon>
        <taxon>Dothideomycetidae</taxon>
        <taxon>Mycosphaerellales</taxon>
        <taxon>Mycosphaerellaceae</taxon>
        <taxon>Lecanosticta</taxon>
    </lineage>
</organism>
<reference evidence="1" key="1">
    <citation type="submission" date="2023-11" db="EMBL/GenBank/DDBJ databases">
        <authorList>
            <person name="Alioto T."/>
            <person name="Alioto T."/>
            <person name="Gomez Garrido J."/>
        </authorList>
    </citation>
    <scope>NUCLEOTIDE SEQUENCE</scope>
</reference>
<keyword evidence="2" id="KW-1185">Reference proteome</keyword>
<evidence type="ECO:0000313" key="1">
    <source>
        <dbReference type="EMBL" id="CAK4032705.1"/>
    </source>
</evidence>
<proteinExistence type="predicted"/>
<dbReference type="AlphaFoldDB" id="A0AAI8Z599"/>
<sequence length="62" mass="6334">MAQEAYAAQLRSAVTALRAPDILRGQAADAAVAAAGRGNQDGGSQHSERTPEAYALALVVLL</sequence>